<dbReference type="EMBL" id="MT143055">
    <property type="protein sequence ID" value="QJA92296.1"/>
    <property type="molecule type" value="Genomic_DNA"/>
</dbReference>
<sequence length="59" mass="6940">MSRYGSTFDETWDINVTHNEGFPYDFPFQFDREEARAITQPTETWDTDIPKTGRYGSQS</sequence>
<reference evidence="2" key="1">
    <citation type="submission" date="2020-03" db="EMBL/GenBank/DDBJ databases">
        <title>The deep terrestrial virosphere.</title>
        <authorList>
            <person name="Holmfeldt K."/>
            <person name="Nilsson E."/>
            <person name="Simone D."/>
            <person name="Lopez-Fernandez M."/>
            <person name="Wu X."/>
            <person name="de Brujin I."/>
            <person name="Lundin D."/>
            <person name="Andersson A."/>
            <person name="Bertilsson S."/>
            <person name="Dopson M."/>
        </authorList>
    </citation>
    <scope>NUCLEOTIDE SEQUENCE</scope>
    <source>
        <strain evidence="2">MM415B04737</strain>
    </source>
</reference>
<evidence type="ECO:0000256" key="1">
    <source>
        <dbReference type="SAM" id="MobiDB-lite"/>
    </source>
</evidence>
<evidence type="ECO:0000313" key="2">
    <source>
        <dbReference type="EMBL" id="QJA92296.1"/>
    </source>
</evidence>
<proteinExistence type="predicted"/>
<organism evidence="2">
    <name type="scientific">viral metagenome</name>
    <dbReference type="NCBI Taxonomy" id="1070528"/>
    <lineage>
        <taxon>unclassified sequences</taxon>
        <taxon>metagenomes</taxon>
        <taxon>organismal metagenomes</taxon>
    </lineage>
</organism>
<dbReference type="AlphaFoldDB" id="A0A6M3LBD7"/>
<protein>
    <submittedName>
        <fullName evidence="2">Uncharacterized protein</fullName>
    </submittedName>
</protein>
<name>A0A6M3LBD7_9ZZZZ</name>
<feature type="region of interest" description="Disordered" evidence="1">
    <location>
        <begin position="37"/>
        <end position="59"/>
    </location>
</feature>
<accession>A0A6M3LBD7</accession>
<gene>
    <name evidence="2" type="ORF">MM415B04737_0005</name>
</gene>